<protein>
    <submittedName>
        <fullName evidence="1">Uncharacterized protein</fullName>
    </submittedName>
</protein>
<name>A0A1M5A4C7_VIBGA</name>
<dbReference type="RefSeq" id="WP_072958203.1">
    <property type="nucleotide sequence ID" value="NZ_FQUH01000007.1"/>
</dbReference>
<proteinExistence type="predicted"/>
<evidence type="ECO:0000313" key="2">
    <source>
        <dbReference type="Proteomes" id="UP000184159"/>
    </source>
</evidence>
<gene>
    <name evidence="1" type="ORF">SAMN02745781_01804</name>
</gene>
<evidence type="ECO:0000313" key="1">
    <source>
        <dbReference type="EMBL" id="SHF25084.1"/>
    </source>
</evidence>
<keyword evidence="2" id="KW-1185">Reference proteome</keyword>
<reference evidence="2" key="1">
    <citation type="submission" date="2016-11" db="EMBL/GenBank/DDBJ databases">
        <authorList>
            <person name="Varghese N."/>
            <person name="Submissions S."/>
        </authorList>
    </citation>
    <scope>NUCLEOTIDE SEQUENCE [LARGE SCALE GENOMIC DNA]</scope>
    <source>
        <strain evidence="2">DSM 21264</strain>
    </source>
</reference>
<dbReference type="AlphaFoldDB" id="A0A1M5A4C7"/>
<accession>A0A1M5A4C7</accession>
<organism evidence="1 2">
    <name type="scientific">Vibrio gazogenes DSM 21264 = NBRC 103151</name>
    <dbReference type="NCBI Taxonomy" id="1123492"/>
    <lineage>
        <taxon>Bacteria</taxon>
        <taxon>Pseudomonadati</taxon>
        <taxon>Pseudomonadota</taxon>
        <taxon>Gammaproteobacteria</taxon>
        <taxon>Vibrionales</taxon>
        <taxon>Vibrionaceae</taxon>
        <taxon>Vibrio</taxon>
    </lineage>
</organism>
<sequence>MEILPFEILGERNFPDIELQDVIPEDFQITIIGEMRVESIVDTTLADGLYRLTIASESRTPLVWAVWQDEAWLPVHDSLVFQQIFSFIKQPDEQFVIEGLDEKNEKIRLYIHRPILQVTPMSSGE</sequence>
<dbReference type="Proteomes" id="UP000184159">
    <property type="component" value="Unassembled WGS sequence"/>
</dbReference>
<dbReference type="EMBL" id="FQUH01000007">
    <property type="protein sequence ID" value="SHF25084.1"/>
    <property type="molecule type" value="Genomic_DNA"/>
</dbReference>